<reference evidence="2" key="1">
    <citation type="submission" date="2009-11" db="EMBL/GenBank/DDBJ databases">
        <authorList>
            <consortium name="The Broad Institute Genome Sequencing Platform"/>
            <person name="Ward D."/>
            <person name="Feldgarden M."/>
            <person name="Earl A."/>
            <person name="Young S.K."/>
            <person name="Zeng Q."/>
            <person name="Koehrsen M."/>
            <person name="Alvarado L."/>
            <person name="Berlin A."/>
            <person name="Bochicchio J."/>
            <person name="Borenstein D."/>
            <person name="Chapman S.B."/>
            <person name="Chen Z."/>
            <person name="Engels R."/>
            <person name="Freedman E."/>
            <person name="Gellesch M."/>
            <person name="Goldberg J."/>
            <person name="Griggs A."/>
            <person name="Gujja S."/>
            <person name="Heilman E."/>
            <person name="Heiman D."/>
            <person name="Hepburn T."/>
            <person name="Howarth C."/>
            <person name="Jen D."/>
            <person name="Larson L."/>
            <person name="Lewis B."/>
            <person name="Mehta T."/>
            <person name="Park D."/>
            <person name="Pearson M."/>
            <person name="Roberts A."/>
            <person name="Saif S."/>
            <person name="Shea T."/>
            <person name="Shenoy N."/>
            <person name="Sisk P."/>
            <person name="Stolte C."/>
            <person name="Sykes S."/>
            <person name="Thomson T."/>
            <person name="Walk T."/>
            <person name="White J."/>
            <person name="Yandava C."/>
            <person name="Izard J."/>
            <person name="Baranova O.V."/>
            <person name="Blanton J.M."/>
            <person name="Tanner A.C."/>
            <person name="Dewhirst F.E."/>
            <person name="Haas B."/>
            <person name="Nusbaum C."/>
            <person name="Birren B."/>
        </authorList>
    </citation>
    <scope>NUCLEOTIDE SEQUENCE [LARGE SCALE GENOMIC DNA]</scope>
    <source>
        <strain evidence="2">1-1 BBBD Race 1</strain>
    </source>
</reference>
<dbReference type="STRING" id="630390.A0A180FXB7"/>
<organism evidence="2">
    <name type="scientific">Puccinia triticina (isolate 1-1 / race 1 (BBBD))</name>
    <name type="common">Brown leaf rust fungus</name>
    <dbReference type="NCBI Taxonomy" id="630390"/>
    <lineage>
        <taxon>Eukaryota</taxon>
        <taxon>Fungi</taxon>
        <taxon>Dikarya</taxon>
        <taxon>Basidiomycota</taxon>
        <taxon>Pucciniomycotina</taxon>
        <taxon>Pucciniomycetes</taxon>
        <taxon>Pucciniales</taxon>
        <taxon>Pucciniaceae</taxon>
        <taxon>Puccinia</taxon>
    </lineage>
</organism>
<feature type="non-terminal residue" evidence="2">
    <location>
        <position position="252"/>
    </location>
</feature>
<feature type="region of interest" description="Disordered" evidence="1">
    <location>
        <begin position="139"/>
        <end position="177"/>
    </location>
</feature>
<reference evidence="2" key="2">
    <citation type="submission" date="2016-05" db="EMBL/GenBank/DDBJ databases">
        <title>Comparative analysis highlights variable genome content of wheat rusts and divergence of the mating loci.</title>
        <authorList>
            <person name="Cuomo C.A."/>
            <person name="Bakkeren G."/>
            <person name="Szabo L."/>
            <person name="Khalil H."/>
            <person name="Joly D."/>
            <person name="Goldberg J."/>
            <person name="Young S."/>
            <person name="Zeng Q."/>
            <person name="Fellers J."/>
        </authorList>
    </citation>
    <scope>NUCLEOTIDE SEQUENCE [LARGE SCALE GENOMIC DNA]</scope>
    <source>
        <strain evidence="2">1-1 BBBD Race 1</strain>
    </source>
</reference>
<gene>
    <name evidence="2" type="ORF">PTTG_30802</name>
</gene>
<dbReference type="Proteomes" id="UP000005240">
    <property type="component" value="Unassembled WGS sequence"/>
</dbReference>
<evidence type="ECO:0000313" key="3">
    <source>
        <dbReference type="EnsemblFungi" id="PTTG_30802-t43_1-p1"/>
    </source>
</evidence>
<dbReference type="VEuPathDB" id="FungiDB:PTTG_30802"/>
<reference evidence="3" key="4">
    <citation type="submission" date="2025-05" db="UniProtKB">
        <authorList>
            <consortium name="EnsemblFungi"/>
        </authorList>
    </citation>
    <scope>IDENTIFICATION</scope>
    <source>
        <strain evidence="3">isolate 1-1 / race 1 (BBBD)</strain>
    </source>
</reference>
<feature type="region of interest" description="Disordered" evidence="1">
    <location>
        <begin position="1"/>
        <end position="38"/>
    </location>
</feature>
<dbReference type="EMBL" id="ADAS02007270">
    <property type="protein sequence ID" value="OAV85087.1"/>
    <property type="molecule type" value="Genomic_DNA"/>
</dbReference>
<evidence type="ECO:0000256" key="1">
    <source>
        <dbReference type="SAM" id="MobiDB-lite"/>
    </source>
</evidence>
<feature type="compositionally biased region" description="Low complexity" evidence="1">
    <location>
        <begin position="222"/>
        <end position="236"/>
    </location>
</feature>
<name>A0A180FXB7_PUCT1</name>
<sequence>MDKMGQEEEQHNKGREDIGSLPSNNKNEHVGRKSSTNLRRARSTAAYLIASSRFGRSSICDSFIKDEEVEFPTVLGRSAATLAQRILHNSTTRCRARAARLHIIMAISLSSIITEEARRMSCNGSPPPMPSLPACAGFVPSTPSAGGSPSGSLPEPFKPFAGQKPQRPSGQSGATAQGLEGLPAASLVRLLSTSLVYSGCGSVLEGIPFNIGFCSDADDHPSSPSSHHTLPHWPLSIDHDDGAPSDISASIP</sequence>
<dbReference type="EnsemblFungi" id="PTTG_30802-t43_1">
    <property type="protein sequence ID" value="PTTG_30802-t43_1-p1"/>
    <property type="gene ID" value="PTTG_30802"/>
</dbReference>
<feature type="region of interest" description="Disordered" evidence="1">
    <location>
        <begin position="218"/>
        <end position="252"/>
    </location>
</feature>
<protein>
    <submittedName>
        <fullName evidence="2 3">Uncharacterized protein</fullName>
    </submittedName>
</protein>
<keyword evidence="4" id="KW-1185">Reference proteome</keyword>
<feature type="compositionally biased region" description="Basic and acidic residues" evidence="1">
    <location>
        <begin position="1"/>
        <end position="18"/>
    </location>
</feature>
<feature type="compositionally biased region" description="Polar residues" evidence="1">
    <location>
        <begin position="166"/>
        <end position="175"/>
    </location>
</feature>
<proteinExistence type="predicted"/>
<evidence type="ECO:0000313" key="4">
    <source>
        <dbReference type="Proteomes" id="UP000005240"/>
    </source>
</evidence>
<feature type="compositionally biased region" description="Low complexity" evidence="1">
    <location>
        <begin position="140"/>
        <end position="155"/>
    </location>
</feature>
<evidence type="ECO:0000313" key="2">
    <source>
        <dbReference type="EMBL" id="OAV85087.1"/>
    </source>
</evidence>
<dbReference type="AlphaFoldDB" id="A0A180FXB7"/>
<accession>A0A180FXB7</accession>
<reference evidence="3 4" key="3">
    <citation type="journal article" date="2017" name="G3 (Bethesda)">
        <title>Comparative analysis highlights variable genome content of wheat rusts and divergence of the mating loci.</title>
        <authorList>
            <person name="Cuomo C.A."/>
            <person name="Bakkeren G."/>
            <person name="Khalil H.B."/>
            <person name="Panwar V."/>
            <person name="Joly D."/>
            <person name="Linning R."/>
            <person name="Sakthikumar S."/>
            <person name="Song X."/>
            <person name="Adiconis X."/>
            <person name="Fan L."/>
            <person name="Goldberg J.M."/>
            <person name="Levin J.Z."/>
            <person name="Young S."/>
            <person name="Zeng Q."/>
            <person name="Anikster Y."/>
            <person name="Bruce M."/>
            <person name="Wang M."/>
            <person name="Yin C."/>
            <person name="McCallum B."/>
            <person name="Szabo L.J."/>
            <person name="Hulbert S."/>
            <person name="Chen X."/>
            <person name="Fellers J.P."/>
        </authorList>
    </citation>
    <scope>NUCLEOTIDE SEQUENCE</scope>
    <source>
        <strain evidence="3">isolate 1-1 / race 1 (BBBD)</strain>
        <strain evidence="4">Isolate 1-1 / race 1 (BBBD)</strain>
    </source>
</reference>